<protein>
    <submittedName>
        <fullName evidence="1">Uncharacterized protein</fullName>
    </submittedName>
</protein>
<comment type="caution">
    <text evidence="1">The sequence shown here is derived from an EMBL/GenBank/DDBJ whole genome shotgun (WGS) entry which is preliminary data.</text>
</comment>
<organism evidence="1">
    <name type="scientific">bioreactor metagenome</name>
    <dbReference type="NCBI Taxonomy" id="1076179"/>
    <lineage>
        <taxon>unclassified sequences</taxon>
        <taxon>metagenomes</taxon>
        <taxon>ecological metagenomes</taxon>
    </lineage>
</organism>
<name>A0A644V336_9ZZZZ</name>
<dbReference type="SUPFAM" id="SSF69304">
    <property type="entry name" value="Tricorn protease N-terminal domain"/>
    <property type="match status" value="1"/>
</dbReference>
<gene>
    <name evidence="1" type="ORF">SDC9_31588</name>
</gene>
<dbReference type="EMBL" id="VSSQ01000208">
    <property type="protein sequence ID" value="MPL85617.1"/>
    <property type="molecule type" value="Genomic_DNA"/>
</dbReference>
<accession>A0A644V336</accession>
<dbReference type="AlphaFoldDB" id="A0A644V336"/>
<proteinExistence type="predicted"/>
<evidence type="ECO:0000313" key="1">
    <source>
        <dbReference type="EMBL" id="MPL85617.1"/>
    </source>
</evidence>
<sequence>MNRSLRYLIAAIFSLVFYWQSFAQFYSTGSDPSHLKWREIKTERYYIIYPSEIDSLARRYSILLERSADAINQPLRSKPRKLPVVLHPHNVYSNGMVTWAPRRMELYTTPPSFGGYSMNWEKQLVLHEGRHVAQMTMFERGIFKPLSWLIGEQAVGIGAGLYINKWALEGDAVIAETANSSAGRGRNPSHLLYFKAAFLDGDFRNIQQWAFGSFKKFTPDEYSLGYLLLSGMRFRSGNSYLMGDVMTTLVDQFYNPSGTSLAYKRASGYTVEENLRITAQSMTKLWREEDSLRAPFTSFKYLTPETEDYVSYTSSMITPDGISYAVKTDLDEAPRLVKVFQDGREETLLFLGRVNGEPVLKNNRLYWSESIPSLRWEHESYAEIVEWDLKTNNRTRLTKNAVYMNPSLSEDGKLMAVAEYHRTGGSSLVLLNMDGFLINSVRRAPLNGQIKESLIIGDRVFCSIITENGLGLFSIGISGGEWIREIAEQRQTIESLSEMEGSVLFTSDMDGTDNIYHYDPSARFTRRLTSAPLAAKSPQFCKIRGSVIYSNYTKNGYKIVESPVDSLKWEPANLSNPFKFVMAEELSLQAKFNIDTVDLDGTERLVSKPYRKGQHLFRLHSWTPLFVNTDILNNISYENLYNIVSHGASVYTQNSLGTAEGMLGYSYHGGFHSGHLRFTYRALYPVFEFRADLNDRDKQRITLVSGDLFNPEMVADTIIGSPYLNASMLAYVPLNLSSGGWSRGLIPKLNWRYTNDSYYSFREAKYQDYQHITLGIQYYQIQRMALRNLFPKWGFGVNFQYNMMPFAGENFGSTFYFNSYGYLPGVMKNHGIKLSFAYQRQFYGGKRYLMRNLAASPRGYNSHYSINYASLFADYAIPVNLGDITISWLLYLKRARIIPFFDWAYSRGMNDSRHLYSAGTDVLIDFNIFNIPLPLTAGVRFIRTGESRNIFQFLFTTPLL</sequence>
<reference evidence="1" key="1">
    <citation type="submission" date="2019-08" db="EMBL/GenBank/DDBJ databases">
        <authorList>
            <person name="Kucharzyk K."/>
            <person name="Murdoch R.W."/>
            <person name="Higgins S."/>
            <person name="Loffler F."/>
        </authorList>
    </citation>
    <scope>NUCLEOTIDE SEQUENCE</scope>
</reference>